<protein>
    <submittedName>
        <fullName evidence="1">Uncharacterized protein</fullName>
    </submittedName>
</protein>
<accession>A0A1I0L6C5</accession>
<organism evidence="1 2">
    <name type="scientific">Nonomuraea wenchangensis</name>
    <dbReference type="NCBI Taxonomy" id="568860"/>
    <lineage>
        <taxon>Bacteria</taxon>
        <taxon>Bacillati</taxon>
        <taxon>Actinomycetota</taxon>
        <taxon>Actinomycetes</taxon>
        <taxon>Streptosporangiales</taxon>
        <taxon>Streptosporangiaceae</taxon>
        <taxon>Nonomuraea</taxon>
    </lineage>
</organism>
<proteinExistence type="predicted"/>
<dbReference type="RefSeq" id="WP_143082467.1">
    <property type="nucleotide sequence ID" value="NZ_FOHX01000012.1"/>
</dbReference>
<gene>
    <name evidence="1" type="ORF">SAMN05421811_112173</name>
</gene>
<dbReference type="EMBL" id="FOHX01000012">
    <property type="protein sequence ID" value="SEU35032.1"/>
    <property type="molecule type" value="Genomic_DNA"/>
</dbReference>
<evidence type="ECO:0000313" key="1">
    <source>
        <dbReference type="EMBL" id="SEU35032.1"/>
    </source>
</evidence>
<name>A0A1I0L6C5_9ACTN</name>
<dbReference type="AlphaFoldDB" id="A0A1I0L6C5"/>
<dbReference type="STRING" id="568860.SAMN05421811_112173"/>
<reference evidence="1 2" key="1">
    <citation type="submission" date="2016-10" db="EMBL/GenBank/DDBJ databases">
        <authorList>
            <person name="de Groot N.N."/>
        </authorList>
    </citation>
    <scope>NUCLEOTIDE SEQUENCE [LARGE SCALE GENOMIC DNA]</scope>
    <source>
        <strain evidence="1 2">CGMCC 4.5598</strain>
    </source>
</reference>
<dbReference type="Proteomes" id="UP000199361">
    <property type="component" value="Unassembled WGS sequence"/>
</dbReference>
<evidence type="ECO:0000313" key="2">
    <source>
        <dbReference type="Proteomes" id="UP000199361"/>
    </source>
</evidence>
<keyword evidence="2" id="KW-1185">Reference proteome</keyword>
<sequence>MSLTQKATVYGAVHENALNDVLQALIAARPAYVTFSSATMQPIQLPGIGGVDWEVSFTDVHVELGQGDVHLTSSLDLKVQLPAGPKDINLAVVATAHPEAIGDVLTFRLDALELVDITPDSLESLLEEVIKALLGGFLAQVQIPLRNLLPPSVPLRLAGAPVIADDQIKIYANVT</sequence>